<dbReference type="Proteomes" id="UP000237631">
    <property type="component" value="Unassembled WGS sequence"/>
</dbReference>
<sequence length="406" mass="48247">MAVGIPKPIRFLALATMALFVFLLFQIMRNPTVAKLPEGHAKLEDMVRDPNLDETLEPPEPLHRVSGHNYDADNPNSDRINATLLSLVRNSELEQIVGSMQELERTWNHKFNYPWTFFNDEPFTEEFKKATAANTKAECRYYQIPKEHWEIPSWINADLMKESAKILEEKNIQYASMKSYHQMCRWNSGYFYKHPALKDMQYYWRVEPHVNFFCDVDYDVFRYMRDHNKTYGFTINIYDSPQSIESLWPETIKFLAGNNKYLANHNALGWLTDKERRPEHNQIANGYSTCHFWSNFEIADMSFWRSEAYEAYFEHLDRAGGFFYERWGDAPVHSIALGLFEERERIHWFKDIGYRHIPFFNCPNSPKCKKCQAGKFYDGEPFLQKEDCRPSWFKYVGNEWGKKQEL</sequence>
<dbReference type="FunFam" id="3.90.550.10:FF:000051">
    <property type="entry name" value="Alpha-1,2-mannosyltransferase (Ktr4)"/>
    <property type="match status" value="1"/>
</dbReference>
<name>A0A2S6C223_9PEZI</name>
<dbReference type="EMBL" id="PNEN01000576">
    <property type="protein sequence ID" value="PPJ53785.1"/>
    <property type="molecule type" value="Genomic_DNA"/>
</dbReference>
<comment type="similarity">
    <text evidence="1">Belongs to the glycosyltransferase 15 family.</text>
</comment>
<gene>
    <name evidence="5" type="ORF">CBER1_04583</name>
</gene>
<dbReference type="InterPro" id="IPR029044">
    <property type="entry name" value="Nucleotide-diphossugar_trans"/>
</dbReference>
<protein>
    <recommendedName>
        <fullName evidence="7">Glycosyltransferase family 15 protein</fullName>
    </recommendedName>
</protein>
<keyword evidence="3" id="KW-0808">Transferase</keyword>
<dbReference type="AlphaFoldDB" id="A0A2S6C223"/>
<dbReference type="GO" id="GO:0006487">
    <property type="term" value="P:protein N-linked glycosylation"/>
    <property type="evidence" value="ECO:0007669"/>
    <property type="project" value="TreeGrafter"/>
</dbReference>
<feature type="active site" description="Nucleophile" evidence="4">
    <location>
        <position position="297"/>
    </location>
</feature>
<proteinExistence type="inferred from homology"/>
<dbReference type="InterPro" id="IPR002685">
    <property type="entry name" value="Glyco_trans_15"/>
</dbReference>
<organism evidence="5 6">
    <name type="scientific">Cercospora berteroae</name>
    <dbReference type="NCBI Taxonomy" id="357750"/>
    <lineage>
        <taxon>Eukaryota</taxon>
        <taxon>Fungi</taxon>
        <taxon>Dikarya</taxon>
        <taxon>Ascomycota</taxon>
        <taxon>Pezizomycotina</taxon>
        <taxon>Dothideomycetes</taxon>
        <taxon>Dothideomycetidae</taxon>
        <taxon>Mycosphaerellales</taxon>
        <taxon>Mycosphaerellaceae</taxon>
        <taxon>Cercospora</taxon>
    </lineage>
</organism>
<evidence type="ECO:0000256" key="4">
    <source>
        <dbReference type="PIRSR" id="PIRSR018153-1"/>
    </source>
</evidence>
<accession>A0A2S6C223</accession>
<dbReference type="Pfam" id="PF01793">
    <property type="entry name" value="Glyco_transf_15"/>
    <property type="match status" value="1"/>
</dbReference>
<dbReference type="Gene3D" id="3.90.550.10">
    <property type="entry name" value="Spore Coat Polysaccharide Biosynthesis Protein SpsA, Chain A"/>
    <property type="match status" value="1"/>
</dbReference>
<evidence type="ECO:0000256" key="2">
    <source>
        <dbReference type="ARBA" id="ARBA00022676"/>
    </source>
</evidence>
<dbReference type="OrthoDB" id="439943at2759"/>
<evidence type="ECO:0008006" key="7">
    <source>
        <dbReference type="Google" id="ProtNLM"/>
    </source>
</evidence>
<dbReference type="PIRSF" id="PIRSF018153">
    <property type="entry name" value="Glyco_trans_15"/>
    <property type="match status" value="1"/>
</dbReference>
<dbReference type="GO" id="GO:0000032">
    <property type="term" value="P:cell wall mannoprotein biosynthetic process"/>
    <property type="evidence" value="ECO:0007669"/>
    <property type="project" value="TreeGrafter"/>
</dbReference>
<dbReference type="PANTHER" id="PTHR31121:SF7">
    <property type="entry name" value="MANNOSYLTRANSFERASE KTR4-RELATED"/>
    <property type="match status" value="1"/>
</dbReference>
<dbReference type="GO" id="GO:0006493">
    <property type="term" value="P:protein O-linked glycosylation"/>
    <property type="evidence" value="ECO:0007669"/>
    <property type="project" value="TreeGrafter"/>
</dbReference>
<dbReference type="GO" id="GO:0005794">
    <property type="term" value="C:Golgi apparatus"/>
    <property type="evidence" value="ECO:0007669"/>
    <property type="project" value="TreeGrafter"/>
</dbReference>
<comment type="caution">
    <text evidence="5">The sequence shown here is derived from an EMBL/GenBank/DDBJ whole genome shotgun (WGS) entry which is preliminary data.</text>
</comment>
<reference evidence="6" key="1">
    <citation type="journal article" date="2017" name="bioRxiv">
        <title>Conservation of a gene cluster reveals novel cercosporin biosynthetic mechanisms and extends production to the genus Colletotrichum.</title>
        <authorList>
            <person name="de Jonge R."/>
            <person name="Ebert M.K."/>
            <person name="Huitt-Roehl C.R."/>
            <person name="Pal P."/>
            <person name="Suttle J.C."/>
            <person name="Spanner R.E."/>
            <person name="Neubauer J.D."/>
            <person name="Jurick W.M.II."/>
            <person name="Stott K.A."/>
            <person name="Secor G.A."/>
            <person name="Thomma B.P.H.J."/>
            <person name="Van de Peer Y."/>
            <person name="Townsend C.A."/>
            <person name="Bolton M.D."/>
        </authorList>
    </citation>
    <scope>NUCLEOTIDE SEQUENCE [LARGE SCALE GENOMIC DNA]</scope>
    <source>
        <strain evidence="6">CBS538.71</strain>
    </source>
</reference>
<evidence type="ECO:0000313" key="5">
    <source>
        <dbReference type="EMBL" id="PPJ53785.1"/>
    </source>
</evidence>
<evidence type="ECO:0000313" key="6">
    <source>
        <dbReference type="Proteomes" id="UP000237631"/>
    </source>
</evidence>
<dbReference type="SUPFAM" id="SSF53448">
    <property type="entry name" value="Nucleotide-diphospho-sugar transferases"/>
    <property type="match status" value="1"/>
</dbReference>
<keyword evidence="2" id="KW-0328">Glycosyltransferase</keyword>
<keyword evidence="6" id="KW-1185">Reference proteome</keyword>
<evidence type="ECO:0000256" key="3">
    <source>
        <dbReference type="ARBA" id="ARBA00022679"/>
    </source>
</evidence>
<evidence type="ECO:0000256" key="1">
    <source>
        <dbReference type="ARBA" id="ARBA00007677"/>
    </source>
</evidence>
<dbReference type="GO" id="GO:0000026">
    <property type="term" value="F:alpha-1,2-mannosyltransferase activity"/>
    <property type="evidence" value="ECO:0007669"/>
    <property type="project" value="TreeGrafter"/>
</dbReference>
<dbReference type="PANTHER" id="PTHR31121">
    <property type="entry name" value="ALPHA-1,2 MANNOSYLTRANSFERASE KTR1"/>
    <property type="match status" value="1"/>
</dbReference>
<dbReference type="GO" id="GO:0016020">
    <property type="term" value="C:membrane"/>
    <property type="evidence" value="ECO:0007669"/>
    <property type="project" value="InterPro"/>
</dbReference>